<dbReference type="VEuPathDB" id="AmoebaDB:NF0028330"/>
<dbReference type="AlphaFoldDB" id="A0A6A5BZC6"/>
<feature type="region of interest" description="Disordered" evidence="2">
    <location>
        <begin position="65"/>
        <end position="85"/>
    </location>
</feature>
<dbReference type="VEuPathDB" id="AmoebaDB:NfTy_036440"/>
<gene>
    <name evidence="4" type="ORF">FDP41_013249</name>
</gene>
<dbReference type="Proteomes" id="UP000444721">
    <property type="component" value="Unassembled WGS sequence"/>
</dbReference>
<evidence type="ECO:0000256" key="2">
    <source>
        <dbReference type="SAM" id="MobiDB-lite"/>
    </source>
</evidence>
<keyword evidence="3" id="KW-1133">Transmembrane helix</keyword>
<evidence type="ECO:0000256" key="1">
    <source>
        <dbReference type="SAM" id="Coils"/>
    </source>
</evidence>
<protein>
    <recommendedName>
        <fullName evidence="6">Transmembrane protein</fullName>
    </recommendedName>
</protein>
<proteinExistence type="predicted"/>
<evidence type="ECO:0000256" key="3">
    <source>
        <dbReference type="SAM" id="Phobius"/>
    </source>
</evidence>
<dbReference type="RefSeq" id="XP_044565479.1">
    <property type="nucleotide sequence ID" value="XM_044703858.1"/>
</dbReference>
<keyword evidence="5" id="KW-1185">Reference proteome</keyword>
<feature type="transmembrane region" description="Helical" evidence="3">
    <location>
        <begin position="119"/>
        <end position="140"/>
    </location>
</feature>
<evidence type="ECO:0008006" key="6">
    <source>
        <dbReference type="Google" id="ProtNLM"/>
    </source>
</evidence>
<evidence type="ECO:0000313" key="5">
    <source>
        <dbReference type="Proteomes" id="UP000444721"/>
    </source>
</evidence>
<reference evidence="4 5" key="1">
    <citation type="journal article" date="2019" name="Sci. Rep.">
        <title>Nanopore sequencing improves the draft genome of the human pathogenic amoeba Naegleria fowleri.</title>
        <authorList>
            <person name="Liechti N."/>
            <person name="Schurch N."/>
            <person name="Bruggmann R."/>
            <person name="Wittwer M."/>
        </authorList>
    </citation>
    <scope>NUCLEOTIDE SEQUENCE [LARGE SCALE GENOMIC DNA]</scope>
    <source>
        <strain evidence="4 5">ATCC 30894</strain>
    </source>
</reference>
<organism evidence="4 5">
    <name type="scientific">Naegleria fowleri</name>
    <name type="common">Brain eating amoeba</name>
    <dbReference type="NCBI Taxonomy" id="5763"/>
    <lineage>
        <taxon>Eukaryota</taxon>
        <taxon>Discoba</taxon>
        <taxon>Heterolobosea</taxon>
        <taxon>Tetramitia</taxon>
        <taxon>Eutetramitia</taxon>
        <taxon>Vahlkampfiidae</taxon>
        <taxon>Naegleria</taxon>
    </lineage>
</organism>
<comment type="caution">
    <text evidence="4">The sequence shown here is derived from an EMBL/GenBank/DDBJ whole genome shotgun (WGS) entry which is preliminary data.</text>
</comment>
<dbReference type="EMBL" id="VFQX01000017">
    <property type="protein sequence ID" value="KAF0980766.1"/>
    <property type="molecule type" value="Genomic_DNA"/>
</dbReference>
<dbReference type="VEuPathDB" id="AmoebaDB:FDP41_013249"/>
<evidence type="ECO:0000313" key="4">
    <source>
        <dbReference type="EMBL" id="KAF0980766.1"/>
    </source>
</evidence>
<keyword evidence="1" id="KW-0175">Coiled coil</keyword>
<feature type="coiled-coil region" evidence="1">
    <location>
        <begin position="203"/>
        <end position="230"/>
    </location>
</feature>
<feature type="compositionally biased region" description="Low complexity" evidence="2">
    <location>
        <begin position="73"/>
        <end position="85"/>
    </location>
</feature>
<keyword evidence="3" id="KW-0472">Membrane</keyword>
<accession>A0A6A5BZC6</accession>
<dbReference type="GeneID" id="68120464"/>
<name>A0A6A5BZC6_NAEFO</name>
<sequence>MIKVSSRNGMRVFLMKQTSIFKGVKMLVSSSLRTKPLLLFRDQHGHKQAAALYSSSLIQRKSLDHELSEHTTHPPSSSSSKTSLLPNIKIPSNVQENMKHNEIEYYQLIQKNHYKEFSMIWKTCLLAGSLFGILLFYYYLKYPSSMIEGGESLHYYLNQVLKEKDQVNPKVVQNIMNWLKLNNRDGIQMMVQSGAFDTLLDIVIEKINKYKNMNQEMNEIENTSKMVQEILSIIYLVVKCDQLHHQDGIISEQRQKIEHAVTMLFRDGFATPANVLVRKEDTIESIVKDEKRWLLSTAHTNTLSSLLKIVYELSLPIPKNDLEKTLQLLKDRSNFFQLVKDHFERRVGDALQKNRKRH</sequence>
<keyword evidence="3" id="KW-0812">Transmembrane</keyword>